<dbReference type="PROSITE" id="PS01075">
    <property type="entry name" value="ACETATE_KINASE_1"/>
    <property type="match status" value="1"/>
</dbReference>
<evidence type="ECO:0000313" key="9">
    <source>
        <dbReference type="EMBL" id="GAA4417558.1"/>
    </source>
</evidence>
<dbReference type="PANTHER" id="PTHR21060:SF15">
    <property type="entry name" value="ACETATE KINASE-RELATED"/>
    <property type="match status" value="1"/>
</dbReference>
<feature type="binding site" evidence="6">
    <location>
        <begin position="282"/>
        <end position="284"/>
    </location>
    <ligand>
        <name>ATP</name>
        <dbReference type="ChEBI" id="CHEBI:30616"/>
    </ligand>
</feature>
<feature type="compositionally biased region" description="Basic and acidic residues" evidence="8">
    <location>
        <begin position="41"/>
        <end position="62"/>
    </location>
</feature>
<feature type="binding site" evidence="6">
    <location>
        <position position="93"/>
    </location>
    <ligand>
        <name>substrate</name>
    </ligand>
</feature>
<feature type="binding site" evidence="6">
    <location>
        <position position="12"/>
    </location>
    <ligand>
        <name>Mg(2+)</name>
        <dbReference type="ChEBI" id="CHEBI:18420"/>
    </ligand>
</feature>
<evidence type="ECO:0000256" key="4">
    <source>
        <dbReference type="ARBA" id="ARBA00022777"/>
    </source>
</evidence>
<dbReference type="PROSITE" id="PS01076">
    <property type="entry name" value="ACETATE_KINASE_2"/>
    <property type="match status" value="1"/>
</dbReference>
<dbReference type="PANTHER" id="PTHR21060">
    <property type="entry name" value="ACETATE KINASE"/>
    <property type="match status" value="1"/>
</dbReference>
<name>A0ABP8KWZ4_9MICO</name>
<reference evidence="10" key="1">
    <citation type="journal article" date="2019" name="Int. J. Syst. Evol. Microbiol.">
        <title>The Global Catalogue of Microorganisms (GCM) 10K type strain sequencing project: providing services to taxonomists for standard genome sequencing and annotation.</title>
        <authorList>
            <consortium name="The Broad Institute Genomics Platform"/>
            <consortium name="The Broad Institute Genome Sequencing Center for Infectious Disease"/>
            <person name="Wu L."/>
            <person name="Ma J."/>
        </authorList>
    </citation>
    <scope>NUCLEOTIDE SEQUENCE [LARGE SCALE GENOMIC DNA]</scope>
    <source>
        <strain evidence="10">JCM 17810</strain>
    </source>
</reference>
<dbReference type="InterPro" id="IPR023865">
    <property type="entry name" value="Aliphatic_acid_kinase_CS"/>
</dbReference>
<dbReference type="SUPFAM" id="SSF53067">
    <property type="entry name" value="Actin-like ATPase domain"/>
    <property type="match status" value="2"/>
</dbReference>
<comment type="catalytic activity">
    <reaction evidence="6">
        <text>acetate + ATP = acetyl phosphate + ADP</text>
        <dbReference type="Rhea" id="RHEA:11352"/>
        <dbReference type="ChEBI" id="CHEBI:22191"/>
        <dbReference type="ChEBI" id="CHEBI:30089"/>
        <dbReference type="ChEBI" id="CHEBI:30616"/>
        <dbReference type="ChEBI" id="CHEBI:456216"/>
        <dbReference type="EC" id="2.7.2.1"/>
    </reaction>
</comment>
<comment type="subunit">
    <text evidence="6">Homodimer.</text>
</comment>
<dbReference type="Proteomes" id="UP001500622">
    <property type="component" value="Unassembled WGS sequence"/>
</dbReference>
<dbReference type="InterPro" id="IPR000890">
    <property type="entry name" value="Aliphatic_acid_kin_short-chain"/>
</dbReference>
<feature type="active site" description="Proton donor/acceptor" evidence="6">
    <location>
        <position position="150"/>
    </location>
</feature>
<dbReference type="HAMAP" id="MF_00020">
    <property type="entry name" value="Acetate_kinase"/>
    <property type="match status" value="1"/>
</dbReference>
<comment type="similarity">
    <text evidence="1 6 7">Belongs to the acetokinase family.</text>
</comment>
<comment type="function">
    <text evidence="6">Catalyzes the formation of acetyl phosphate from acetate and ATP. Can also catalyze the reverse reaction.</text>
</comment>
<keyword evidence="2 6" id="KW-0808">Transferase</keyword>
<dbReference type="Gene3D" id="3.30.420.40">
    <property type="match status" value="2"/>
</dbReference>
<keyword evidence="4 6" id="KW-0418">Kinase</keyword>
<comment type="caution">
    <text evidence="9">The sequence shown here is derived from an EMBL/GenBank/DDBJ whole genome shotgun (WGS) entry which is preliminary data.</text>
</comment>
<feature type="site" description="Transition state stabilizer" evidence="6">
    <location>
        <position position="241"/>
    </location>
</feature>
<evidence type="ECO:0000256" key="6">
    <source>
        <dbReference type="HAMAP-Rule" id="MF_00020"/>
    </source>
</evidence>
<evidence type="ECO:0000313" key="10">
    <source>
        <dbReference type="Proteomes" id="UP001500622"/>
    </source>
</evidence>
<dbReference type="PIRSF" id="PIRSF000722">
    <property type="entry name" value="Acetate_prop_kin"/>
    <property type="match status" value="1"/>
</dbReference>
<keyword evidence="6" id="KW-0460">Magnesium</keyword>
<dbReference type="EC" id="2.7.2.1" evidence="6"/>
<gene>
    <name evidence="6" type="primary">ackA</name>
    <name evidence="9" type="ORF">GCM10023169_06150</name>
</gene>
<dbReference type="CDD" id="cd24010">
    <property type="entry name" value="ASKHA_NBD_AcK_PK"/>
    <property type="match status" value="1"/>
</dbReference>
<dbReference type="InterPro" id="IPR043129">
    <property type="entry name" value="ATPase_NBD"/>
</dbReference>
<accession>A0ABP8KWZ4</accession>
<feature type="binding site" evidence="6">
    <location>
        <position position="384"/>
    </location>
    <ligand>
        <name>Mg(2+)</name>
        <dbReference type="ChEBI" id="CHEBI:18420"/>
    </ligand>
</feature>
<feature type="binding site" evidence="6">
    <location>
        <begin position="330"/>
        <end position="334"/>
    </location>
    <ligand>
        <name>ATP</name>
        <dbReference type="ChEBI" id="CHEBI:30616"/>
    </ligand>
</feature>
<evidence type="ECO:0000256" key="7">
    <source>
        <dbReference type="RuleBase" id="RU003835"/>
    </source>
</evidence>
<dbReference type="Pfam" id="PF00871">
    <property type="entry name" value="Acetate_kinase"/>
    <property type="match status" value="1"/>
</dbReference>
<keyword evidence="6" id="KW-0479">Metal-binding</keyword>
<evidence type="ECO:0000256" key="2">
    <source>
        <dbReference type="ARBA" id="ARBA00022679"/>
    </source>
</evidence>
<comment type="subcellular location">
    <subcellularLocation>
        <location evidence="6">Cytoplasm</location>
    </subcellularLocation>
</comment>
<dbReference type="NCBIfam" id="TIGR00016">
    <property type="entry name" value="ackA"/>
    <property type="match status" value="1"/>
</dbReference>
<comment type="pathway">
    <text evidence="6">Metabolic intermediate biosynthesis; acetyl-CoA biosynthesis; acetyl-CoA from acetate: step 1/2.</text>
</comment>
<dbReference type="RefSeq" id="WP_345215017.1">
    <property type="nucleotide sequence ID" value="NZ_BAABGN010000002.1"/>
</dbReference>
<evidence type="ECO:0000256" key="5">
    <source>
        <dbReference type="ARBA" id="ARBA00022840"/>
    </source>
</evidence>
<dbReference type="PRINTS" id="PR00471">
    <property type="entry name" value="ACETATEKNASE"/>
</dbReference>
<dbReference type="EMBL" id="BAABGN010000002">
    <property type="protein sequence ID" value="GAA4417558.1"/>
    <property type="molecule type" value="Genomic_DNA"/>
</dbReference>
<sequence length="396" mass="42202">MSPPSGTVLVINSGSSSIKYKLLEPGSGESLASGLVERIGEDTGHLRHESGSDSTERSDPVPDHAAGLRTVLDLFEEVGPSLSEAGVVAVGHRVVQGGLRYDGPVLIDDSVTKEIDRLSPVAPLHNPANLAGIQVARDLLPDVPHVAVFDTAFFHHLPARAATYALDREVAEAHRIRRYGFHGTSHEYVSGRASELLERRDLRQVVLHLGNGASASAVVSGRPVDTSMGLTPLEGLVMGTRTGDIDPAVVFHLVRNAGMSMDEIDDLLNKRSGMKGLTGHNDMREVWRLVDDGDEHAALGIEIYLHRLRKYIGAYAAVMGEIDALTFTAGVGEHDARTRAAAVDGLGFLGIEIDSDRNGGESGEPRVISPDGARVSVLVVPTNEELAIARQAVSLV</sequence>
<proteinExistence type="inferred from homology"/>
<organism evidence="9 10">
    <name type="scientific">Georgenia halophila</name>
    <dbReference type="NCBI Taxonomy" id="620889"/>
    <lineage>
        <taxon>Bacteria</taxon>
        <taxon>Bacillati</taxon>
        <taxon>Actinomycetota</taxon>
        <taxon>Actinomycetes</taxon>
        <taxon>Micrococcales</taxon>
        <taxon>Bogoriellaceae</taxon>
        <taxon>Georgenia</taxon>
    </lineage>
</organism>
<feature type="site" description="Transition state stabilizer" evidence="6">
    <location>
        <position position="182"/>
    </location>
</feature>
<keyword evidence="5 6" id="KW-0067">ATP-binding</keyword>
<keyword evidence="10" id="KW-1185">Reference proteome</keyword>
<dbReference type="InterPro" id="IPR004372">
    <property type="entry name" value="Ac/propionate_kinase"/>
</dbReference>
<evidence type="ECO:0000256" key="3">
    <source>
        <dbReference type="ARBA" id="ARBA00022741"/>
    </source>
</evidence>
<feature type="binding site" evidence="6">
    <location>
        <begin position="208"/>
        <end position="212"/>
    </location>
    <ligand>
        <name>ATP</name>
        <dbReference type="ChEBI" id="CHEBI:30616"/>
    </ligand>
</feature>
<evidence type="ECO:0000256" key="1">
    <source>
        <dbReference type="ARBA" id="ARBA00008748"/>
    </source>
</evidence>
<dbReference type="GO" id="GO:0016301">
    <property type="term" value="F:kinase activity"/>
    <property type="evidence" value="ECO:0007669"/>
    <property type="project" value="UniProtKB-KW"/>
</dbReference>
<feature type="region of interest" description="Disordered" evidence="8">
    <location>
        <begin position="41"/>
        <end position="63"/>
    </location>
</feature>
<feature type="binding site" evidence="6">
    <location>
        <position position="19"/>
    </location>
    <ligand>
        <name>ATP</name>
        <dbReference type="ChEBI" id="CHEBI:30616"/>
    </ligand>
</feature>
<comment type="cofactor">
    <cofactor evidence="6">
        <name>Mg(2+)</name>
        <dbReference type="ChEBI" id="CHEBI:18420"/>
    </cofactor>
    <cofactor evidence="6">
        <name>Mn(2+)</name>
        <dbReference type="ChEBI" id="CHEBI:29035"/>
    </cofactor>
    <text evidence="6">Mg(2+). Can also accept Mn(2+).</text>
</comment>
<keyword evidence="3 6" id="KW-0547">Nucleotide-binding</keyword>
<keyword evidence="6" id="KW-0963">Cytoplasm</keyword>
<evidence type="ECO:0000256" key="8">
    <source>
        <dbReference type="SAM" id="MobiDB-lite"/>
    </source>
</evidence>
<protein>
    <recommendedName>
        <fullName evidence="6">Acetate kinase</fullName>
        <ecNumber evidence="6">2.7.2.1</ecNumber>
    </recommendedName>
    <alternativeName>
        <fullName evidence="6">Acetokinase</fullName>
    </alternativeName>
</protein>